<evidence type="ECO:0000256" key="12">
    <source>
        <dbReference type="PROSITE-ProRule" id="PRU00175"/>
    </source>
</evidence>
<evidence type="ECO:0000256" key="1">
    <source>
        <dbReference type="ARBA" id="ARBA00004167"/>
    </source>
</evidence>
<evidence type="ECO:0000256" key="8">
    <source>
        <dbReference type="ARBA" id="ARBA00022833"/>
    </source>
</evidence>
<evidence type="ECO:0000256" key="2">
    <source>
        <dbReference type="ARBA" id="ARBA00004906"/>
    </source>
</evidence>
<keyword evidence="8" id="KW-0862">Zinc</keyword>
<evidence type="ECO:0000313" key="15">
    <source>
        <dbReference type="EMBL" id="KAJ4970973.1"/>
    </source>
</evidence>
<evidence type="ECO:0000256" key="7">
    <source>
        <dbReference type="ARBA" id="ARBA00022786"/>
    </source>
</evidence>
<keyword evidence="7" id="KW-0833">Ubl conjugation pathway</keyword>
<dbReference type="SMART" id="SM00184">
    <property type="entry name" value="RING"/>
    <property type="match status" value="1"/>
</dbReference>
<dbReference type="SUPFAM" id="SSF57850">
    <property type="entry name" value="RING/U-box"/>
    <property type="match status" value="1"/>
</dbReference>
<evidence type="ECO:0000256" key="13">
    <source>
        <dbReference type="SAM" id="Phobius"/>
    </source>
</evidence>
<evidence type="ECO:0000256" key="4">
    <source>
        <dbReference type="ARBA" id="ARBA00022692"/>
    </source>
</evidence>
<evidence type="ECO:0000256" key="5">
    <source>
        <dbReference type="ARBA" id="ARBA00022723"/>
    </source>
</evidence>
<dbReference type="OrthoDB" id="8062037at2759"/>
<organism evidence="15 16">
    <name type="scientific">Protea cynaroides</name>
    <dbReference type="NCBI Taxonomy" id="273540"/>
    <lineage>
        <taxon>Eukaryota</taxon>
        <taxon>Viridiplantae</taxon>
        <taxon>Streptophyta</taxon>
        <taxon>Embryophyta</taxon>
        <taxon>Tracheophyta</taxon>
        <taxon>Spermatophyta</taxon>
        <taxon>Magnoliopsida</taxon>
        <taxon>Proteales</taxon>
        <taxon>Proteaceae</taxon>
        <taxon>Protea</taxon>
    </lineage>
</organism>
<evidence type="ECO:0000256" key="3">
    <source>
        <dbReference type="ARBA" id="ARBA00022679"/>
    </source>
</evidence>
<evidence type="ECO:0000256" key="9">
    <source>
        <dbReference type="ARBA" id="ARBA00022989"/>
    </source>
</evidence>
<dbReference type="GO" id="GO:0016020">
    <property type="term" value="C:membrane"/>
    <property type="evidence" value="ECO:0007669"/>
    <property type="project" value="UniProtKB-SubCell"/>
</dbReference>
<comment type="caution">
    <text evidence="15">The sequence shown here is derived from an EMBL/GenBank/DDBJ whole genome shotgun (WGS) entry which is preliminary data.</text>
</comment>
<evidence type="ECO:0000256" key="10">
    <source>
        <dbReference type="ARBA" id="ARBA00023136"/>
    </source>
</evidence>
<accession>A0A9Q0KI00</accession>
<evidence type="ECO:0000259" key="14">
    <source>
        <dbReference type="PROSITE" id="PS50089"/>
    </source>
</evidence>
<feature type="transmembrane region" description="Helical" evidence="13">
    <location>
        <begin position="27"/>
        <end position="47"/>
    </location>
</feature>
<proteinExistence type="inferred from homology"/>
<comment type="pathway">
    <text evidence="2">Protein modification; protein ubiquitination.</text>
</comment>
<dbReference type="AlphaFoldDB" id="A0A9Q0KI00"/>
<dbReference type="Pfam" id="PF13639">
    <property type="entry name" value="zf-RING_2"/>
    <property type="match status" value="1"/>
</dbReference>
<comment type="similarity">
    <text evidence="11">Belongs to the RING-type zinc finger family. ATL subfamily.</text>
</comment>
<evidence type="ECO:0000313" key="16">
    <source>
        <dbReference type="Proteomes" id="UP001141806"/>
    </source>
</evidence>
<dbReference type="GO" id="GO:0008270">
    <property type="term" value="F:zinc ion binding"/>
    <property type="evidence" value="ECO:0007669"/>
    <property type="project" value="UniProtKB-KW"/>
</dbReference>
<keyword evidence="3" id="KW-0808">Transferase</keyword>
<gene>
    <name evidence="15" type="ORF">NE237_004072</name>
</gene>
<comment type="subcellular location">
    <subcellularLocation>
        <location evidence="1">Membrane</location>
        <topology evidence="1">Single-pass membrane protein</topology>
    </subcellularLocation>
</comment>
<dbReference type="PANTHER" id="PTHR45768:SF34">
    <property type="entry name" value="RING-H2 FINGER PROTEIN ATL64"/>
    <property type="match status" value="1"/>
</dbReference>
<evidence type="ECO:0000256" key="11">
    <source>
        <dbReference type="ARBA" id="ARBA00024209"/>
    </source>
</evidence>
<feature type="domain" description="RING-type" evidence="14">
    <location>
        <begin position="107"/>
        <end position="149"/>
    </location>
</feature>
<dbReference type="InterPro" id="IPR013083">
    <property type="entry name" value="Znf_RING/FYVE/PHD"/>
</dbReference>
<dbReference type="PANTHER" id="PTHR45768">
    <property type="entry name" value="E3 UBIQUITIN-PROTEIN LIGASE RNF13-LIKE"/>
    <property type="match status" value="1"/>
</dbReference>
<evidence type="ECO:0000256" key="6">
    <source>
        <dbReference type="ARBA" id="ARBA00022771"/>
    </source>
</evidence>
<keyword evidence="10 13" id="KW-0472">Membrane</keyword>
<protein>
    <recommendedName>
        <fullName evidence="14">RING-type domain-containing protein</fullName>
    </recommendedName>
</protein>
<dbReference type="EMBL" id="JAMYWD010000005">
    <property type="protein sequence ID" value="KAJ4970973.1"/>
    <property type="molecule type" value="Genomic_DNA"/>
</dbReference>
<sequence>MAAQTQPFHWHYDELDDKNFQIHGRTLLLTVILFSLFLLFTLLCLYARWVCRYRQRPATANDPALSASTTLPATQSGRSLGLDPAIIDSLPITLHRSSTTPADETQCSICITIFEDQEKVKVLPLCSHGFHPECVDKWLSNQSSCPLCRASILADPISDSVIP</sequence>
<name>A0A9Q0KI00_9MAGN</name>
<dbReference type="Gene3D" id="3.30.40.10">
    <property type="entry name" value="Zinc/RING finger domain, C3HC4 (zinc finger)"/>
    <property type="match status" value="1"/>
</dbReference>
<keyword evidence="4 13" id="KW-0812">Transmembrane</keyword>
<keyword evidence="16" id="KW-1185">Reference proteome</keyword>
<reference evidence="15" key="1">
    <citation type="journal article" date="2023" name="Plant J.">
        <title>The genome of the king protea, Protea cynaroides.</title>
        <authorList>
            <person name="Chang J."/>
            <person name="Duong T.A."/>
            <person name="Schoeman C."/>
            <person name="Ma X."/>
            <person name="Roodt D."/>
            <person name="Barker N."/>
            <person name="Li Z."/>
            <person name="Van de Peer Y."/>
            <person name="Mizrachi E."/>
        </authorList>
    </citation>
    <scope>NUCLEOTIDE SEQUENCE</scope>
    <source>
        <tissue evidence="15">Young leaves</tissue>
    </source>
</reference>
<keyword evidence="5" id="KW-0479">Metal-binding</keyword>
<dbReference type="PROSITE" id="PS50089">
    <property type="entry name" value="ZF_RING_2"/>
    <property type="match status" value="1"/>
</dbReference>
<keyword evidence="6 12" id="KW-0863">Zinc-finger</keyword>
<dbReference type="Proteomes" id="UP001141806">
    <property type="component" value="Unassembled WGS sequence"/>
</dbReference>
<dbReference type="GO" id="GO:0016740">
    <property type="term" value="F:transferase activity"/>
    <property type="evidence" value="ECO:0007669"/>
    <property type="project" value="UniProtKB-KW"/>
</dbReference>
<keyword evidence="9 13" id="KW-1133">Transmembrane helix</keyword>
<dbReference type="InterPro" id="IPR001841">
    <property type="entry name" value="Znf_RING"/>
</dbReference>